<proteinExistence type="inferred from homology"/>
<feature type="chain" id="PRO_5011627831" evidence="8">
    <location>
        <begin position="29"/>
        <end position="547"/>
    </location>
</feature>
<evidence type="ECO:0000256" key="4">
    <source>
        <dbReference type="ARBA" id="ARBA00022729"/>
    </source>
</evidence>
<keyword evidence="7" id="KW-1015">Disulfide bond</keyword>
<gene>
    <name evidence="9" type="ORF">SAMN04490356_0736</name>
</gene>
<dbReference type="Proteomes" id="UP000198609">
    <property type="component" value="Unassembled WGS sequence"/>
</dbReference>
<keyword evidence="3" id="KW-0479">Metal-binding</keyword>
<evidence type="ECO:0000256" key="1">
    <source>
        <dbReference type="ARBA" id="ARBA00006249"/>
    </source>
</evidence>
<evidence type="ECO:0000256" key="2">
    <source>
        <dbReference type="ARBA" id="ARBA00022487"/>
    </source>
</evidence>
<keyword evidence="6" id="KW-0106">Calcium</keyword>
<evidence type="ECO:0000313" key="9">
    <source>
        <dbReference type="EMBL" id="SEB58140.1"/>
    </source>
</evidence>
<sequence length="547" mass="57905">MRAALVRVLAAAVIVVPTLVSLPTTAGAATGPPTGCEKLAQLTIPAHALGLPTSGGRVTAAKTVPASGTGPGAIGEYCQVDAEILPVDPKAPNIEMSVALPVEWNGRAMMFGGGGYDGIIPAPIADVPFGGPGEGAPLARGFAVFGSDSGHQVTAGDANSGAFALNDEALRNFAADALKKTRDAAMFIINERYGEQPSHSYFAGVSSGGREALAVAQRWPRDFDGVISNAPAWNAATLDLFFGHMTEILRRPGAFPNSEKQKLVYDSVMKACDGDDGVRDGVISDEAGCHFDPKVLRCEDGEDRGPSCLSDAQIEAVRELSSPIKWGYKLGSGERGYPGMAFLSGADMGTSGLGIGSRVPDRPLDSTAAFAASFWDQWAKYFVTRDPDFDGLTFDPKKPGKWKKRISELTALQDINNPDLSEFAKAGGKLILVHGLADPAVSPRSTAEYYERVRTTMGPRGAAKFLRMYTIPGMGHGGPAAFTGGWDSVTALQRWAEKGIAPHEPVVTDLGPSADGRTRPLCQYPEWPRYNGRGDVDRAENFTCVRS</sequence>
<dbReference type="AlphaFoldDB" id="A0A1H4KHY0"/>
<evidence type="ECO:0000256" key="5">
    <source>
        <dbReference type="ARBA" id="ARBA00022801"/>
    </source>
</evidence>
<keyword evidence="5" id="KW-0378">Hydrolase</keyword>
<evidence type="ECO:0000256" key="6">
    <source>
        <dbReference type="ARBA" id="ARBA00022837"/>
    </source>
</evidence>
<protein>
    <submittedName>
        <fullName evidence="9">Feruloyl esterase</fullName>
    </submittedName>
</protein>
<organism evidence="9 10">
    <name type="scientific">Streptomyces melanosporofaciens</name>
    <dbReference type="NCBI Taxonomy" id="67327"/>
    <lineage>
        <taxon>Bacteria</taxon>
        <taxon>Bacillati</taxon>
        <taxon>Actinomycetota</taxon>
        <taxon>Actinomycetes</taxon>
        <taxon>Kitasatosporales</taxon>
        <taxon>Streptomycetaceae</taxon>
        <taxon>Streptomyces</taxon>
        <taxon>Streptomyces violaceusniger group</taxon>
    </lineage>
</organism>
<evidence type="ECO:0000313" key="10">
    <source>
        <dbReference type="Proteomes" id="UP000198609"/>
    </source>
</evidence>
<comment type="similarity">
    <text evidence="1">Belongs to the tannase family.</text>
</comment>
<dbReference type="PANTHER" id="PTHR33938:SF15">
    <property type="entry name" value="FERULOYL ESTERASE B-RELATED"/>
    <property type="match status" value="1"/>
</dbReference>
<keyword evidence="2" id="KW-0719">Serine esterase</keyword>
<keyword evidence="4 8" id="KW-0732">Signal</keyword>
<dbReference type="EMBL" id="FNST01000002">
    <property type="protein sequence ID" value="SEB58140.1"/>
    <property type="molecule type" value="Genomic_DNA"/>
</dbReference>
<reference evidence="10" key="1">
    <citation type="submission" date="2016-10" db="EMBL/GenBank/DDBJ databases">
        <authorList>
            <person name="Varghese N."/>
            <person name="Submissions S."/>
        </authorList>
    </citation>
    <scope>NUCLEOTIDE SEQUENCE [LARGE SCALE GENOMIC DNA]</scope>
    <source>
        <strain evidence="10">DSM 40318</strain>
    </source>
</reference>
<dbReference type="PANTHER" id="PTHR33938">
    <property type="entry name" value="FERULOYL ESTERASE B-RELATED"/>
    <property type="match status" value="1"/>
</dbReference>
<dbReference type="Gene3D" id="3.40.50.1820">
    <property type="entry name" value="alpha/beta hydrolase"/>
    <property type="match status" value="1"/>
</dbReference>
<dbReference type="SUPFAM" id="SSF53474">
    <property type="entry name" value="alpha/beta-Hydrolases"/>
    <property type="match status" value="1"/>
</dbReference>
<keyword evidence="10" id="KW-1185">Reference proteome</keyword>
<dbReference type="RefSeq" id="WP_093460245.1">
    <property type="nucleotide sequence ID" value="NZ_FNST01000002.1"/>
</dbReference>
<evidence type="ECO:0000256" key="8">
    <source>
        <dbReference type="SAM" id="SignalP"/>
    </source>
</evidence>
<dbReference type="GO" id="GO:0052689">
    <property type="term" value="F:carboxylic ester hydrolase activity"/>
    <property type="evidence" value="ECO:0007669"/>
    <property type="project" value="UniProtKB-KW"/>
</dbReference>
<name>A0A1H4KHY0_STRMJ</name>
<evidence type="ECO:0000256" key="7">
    <source>
        <dbReference type="ARBA" id="ARBA00023157"/>
    </source>
</evidence>
<accession>A0A1H4KHY0</accession>
<dbReference type="Pfam" id="PF07519">
    <property type="entry name" value="Tannase"/>
    <property type="match status" value="1"/>
</dbReference>
<dbReference type="InterPro" id="IPR029058">
    <property type="entry name" value="AB_hydrolase_fold"/>
</dbReference>
<evidence type="ECO:0000256" key="3">
    <source>
        <dbReference type="ARBA" id="ARBA00022723"/>
    </source>
</evidence>
<feature type="signal peptide" evidence="8">
    <location>
        <begin position="1"/>
        <end position="28"/>
    </location>
</feature>
<dbReference type="GO" id="GO:0046872">
    <property type="term" value="F:metal ion binding"/>
    <property type="evidence" value="ECO:0007669"/>
    <property type="project" value="UniProtKB-KW"/>
</dbReference>
<dbReference type="InterPro" id="IPR011118">
    <property type="entry name" value="Tannase/feruloyl_esterase"/>
</dbReference>